<dbReference type="CDD" id="cd01545">
    <property type="entry name" value="PBP1_SalR"/>
    <property type="match status" value="1"/>
</dbReference>
<dbReference type="Gene3D" id="1.10.260.40">
    <property type="entry name" value="lambda repressor-like DNA-binding domains"/>
    <property type="match status" value="1"/>
</dbReference>
<protein>
    <submittedName>
        <fullName evidence="5">LacI family transcriptional regulator</fullName>
    </submittedName>
</protein>
<dbReference type="PANTHER" id="PTHR30146">
    <property type="entry name" value="LACI-RELATED TRANSCRIPTIONAL REPRESSOR"/>
    <property type="match status" value="1"/>
</dbReference>
<dbReference type="PRINTS" id="PR00036">
    <property type="entry name" value="HTHLACI"/>
</dbReference>
<dbReference type="EMBL" id="SMBU01000006">
    <property type="protein sequence ID" value="TCV01170.1"/>
    <property type="molecule type" value="Genomic_DNA"/>
</dbReference>
<dbReference type="PROSITE" id="PS00356">
    <property type="entry name" value="HTH_LACI_1"/>
    <property type="match status" value="1"/>
</dbReference>
<name>A0A4V6P2T3_ROSSA</name>
<feature type="domain" description="HTH lacI-type" evidence="4">
    <location>
        <begin position="37"/>
        <end position="91"/>
    </location>
</feature>
<keyword evidence="6" id="KW-1185">Reference proteome</keyword>
<dbReference type="Pfam" id="PF00356">
    <property type="entry name" value="LacI"/>
    <property type="match status" value="1"/>
</dbReference>
<gene>
    <name evidence="5" type="ORF">EV671_100696</name>
</gene>
<dbReference type="Gene3D" id="3.40.50.2300">
    <property type="match status" value="2"/>
</dbReference>
<evidence type="ECO:0000256" key="3">
    <source>
        <dbReference type="ARBA" id="ARBA00023163"/>
    </source>
</evidence>
<dbReference type="SUPFAM" id="SSF53822">
    <property type="entry name" value="Periplasmic binding protein-like I"/>
    <property type="match status" value="1"/>
</dbReference>
<sequence>MRNQIAAALPARYIDRVNTQGTPLKPTARAGRSPKVATIADVASLAGVSPMTVSRVINGEQNVRAGTREKVQAAVAELNYVPNQAARHLAGSEPIRIGMLYIDPTAGYLNEFLIGLLNKASLRHVQLVVQRCEAAREGEEKPVAEMIANGIDGLILPPPFCDSQPLLRLVAETGTPAVVVSSGVPPEAVCAVGIDDYQAANEMTRHLLALGHHRLGFIIGDPYQSSSARRLAGFHAAMADAGLNIAEEEVVAQGMFTYRSGLDAAEMLLSQERRPTAIFASNDDMAAATVAIAHRLGLDVPSDLTVVGFDDAPLATTIWPELTTVRQPIMEMAGAAVDLLVRHIRARRGGEPLAPEHELMDFELVRRQSDAAPRLRPPLRLGAAG</sequence>
<accession>A0A4V6P2T3</accession>
<keyword evidence="1" id="KW-0805">Transcription regulation</keyword>
<proteinExistence type="predicted"/>
<dbReference type="InterPro" id="IPR000843">
    <property type="entry name" value="HTH_LacI"/>
</dbReference>
<dbReference type="AlphaFoldDB" id="A0A4V6P2T3"/>
<evidence type="ECO:0000313" key="6">
    <source>
        <dbReference type="Proteomes" id="UP000295110"/>
    </source>
</evidence>
<evidence type="ECO:0000256" key="1">
    <source>
        <dbReference type="ARBA" id="ARBA00023015"/>
    </source>
</evidence>
<dbReference type="InterPro" id="IPR046335">
    <property type="entry name" value="LacI/GalR-like_sensor"/>
</dbReference>
<dbReference type="PROSITE" id="PS50932">
    <property type="entry name" value="HTH_LACI_2"/>
    <property type="match status" value="1"/>
</dbReference>
<dbReference type="Proteomes" id="UP000295110">
    <property type="component" value="Unassembled WGS sequence"/>
</dbReference>
<keyword evidence="2" id="KW-0238">DNA-binding</keyword>
<evidence type="ECO:0000256" key="2">
    <source>
        <dbReference type="ARBA" id="ARBA00023125"/>
    </source>
</evidence>
<comment type="caution">
    <text evidence="5">The sequence shown here is derived from an EMBL/GenBank/DDBJ whole genome shotgun (WGS) entry which is preliminary data.</text>
</comment>
<dbReference type="GO" id="GO:0000976">
    <property type="term" value="F:transcription cis-regulatory region binding"/>
    <property type="evidence" value="ECO:0007669"/>
    <property type="project" value="TreeGrafter"/>
</dbReference>
<dbReference type="PANTHER" id="PTHR30146:SF153">
    <property type="entry name" value="LACTOSE OPERON REPRESSOR"/>
    <property type="match status" value="1"/>
</dbReference>
<reference evidence="5 6" key="1">
    <citation type="submission" date="2019-03" db="EMBL/GenBank/DDBJ databases">
        <title>Genomic Encyclopedia of Type Strains, Phase IV (KMG-IV): sequencing the most valuable type-strain genomes for metagenomic binning, comparative biology and taxonomic classification.</title>
        <authorList>
            <person name="Goeker M."/>
        </authorList>
    </citation>
    <scope>NUCLEOTIDE SEQUENCE [LARGE SCALE GENOMIC DNA]</scope>
    <source>
        <strain evidence="5 6">DSM 654</strain>
    </source>
</reference>
<dbReference type="InterPro" id="IPR010982">
    <property type="entry name" value="Lambda_DNA-bd_dom_sf"/>
</dbReference>
<dbReference type="InterPro" id="IPR028082">
    <property type="entry name" value="Peripla_BP_I"/>
</dbReference>
<dbReference type="SUPFAM" id="SSF47413">
    <property type="entry name" value="lambda repressor-like DNA-binding domains"/>
    <property type="match status" value="1"/>
</dbReference>
<keyword evidence="3" id="KW-0804">Transcription</keyword>
<dbReference type="SMART" id="SM00354">
    <property type="entry name" value="HTH_LACI"/>
    <property type="match status" value="1"/>
</dbReference>
<evidence type="ECO:0000313" key="5">
    <source>
        <dbReference type="EMBL" id="TCV01170.1"/>
    </source>
</evidence>
<organism evidence="5 6">
    <name type="scientific">Roseateles saccharophilus</name>
    <name type="common">Pseudomonas saccharophila</name>
    <dbReference type="NCBI Taxonomy" id="304"/>
    <lineage>
        <taxon>Bacteria</taxon>
        <taxon>Pseudomonadati</taxon>
        <taxon>Pseudomonadota</taxon>
        <taxon>Betaproteobacteria</taxon>
        <taxon>Burkholderiales</taxon>
        <taxon>Sphaerotilaceae</taxon>
        <taxon>Roseateles</taxon>
    </lineage>
</organism>
<dbReference type="CDD" id="cd01392">
    <property type="entry name" value="HTH_LacI"/>
    <property type="match status" value="1"/>
</dbReference>
<dbReference type="Pfam" id="PF13377">
    <property type="entry name" value="Peripla_BP_3"/>
    <property type="match status" value="1"/>
</dbReference>
<evidence type="ECO:0000259" key="4">
    <source>
        <dbReference type="PROSITE" id="PS50932"/>
    </source>
</evidence>
<dbReference type="GO" id="GO:0003700">
    <property type="term" value="F:DNA-binding transcription factor activity"/>
    <property type="evidence" value="ECO:0007669"/>
    <property type="project" value="TreeGrafter"/>
</dbReference>